<dbReference type="EMBL" id="LAZR01021242">
    <property type="protein sequence ID" value="KKL86002.1"/>
    <property type="molecule type" value="Genomic_DNA"/>
</dbReference>
<gene>
    <name evidence="2" type="ORF">LCGC14_1949060</name>
</gene>
<reference evidence="2" key="1">
    <citation type="journal article" date="2015" name="Nature">
        <title>Complex archaea that bridge the gap between prokaryotes and eukaryotes.</title>
        <authorList>
            <person name="Spang A."/>
            <person name="Saw J.H."/>
            <person name="Jorgensen S.L."/>
            <person name="Zaremba-Niedzwiedzka K."/>
            <person name="Martijn J."/>
            <person name="Lind A.E."/>
            <person name="van Eijk R."/>
            <person name="Schleper C."/>
            <person name="Guy L."/>
            <person name="Ettema T.J."/>
        </authorList>
    </citation>
    <scope>NUCLEOTIDE SEQUENCE</scope>
</reference>
<sequence>MNSNRETRSLKRIVFVIAVAAVSAVAVPFVSPFLTDVLAQTATDTLEAEVDTRPAANVERPVTVEVTRALNRVVSQSRSVAGRVEPARTVDLAFQIPGQIIRLEVEPGDTIREGEVIAELDQIDFELAVDRAQASYDLANSELARASDLADRGVASDARLDTARAQFVHELLGLRAEREQRIAELLV</sequence>
<proteinExistence type="predicted"/>
<dbReference type="GO" id="GO:0015562">
    <property type="term" value="F:efflux transmembrane transporter activity"/>
    <property type="evidence" value="ECO:0007669"/>
    <property type="project" value="TreeGrafter"/>
</dbReference>
<feature type="transmembrane region" description="Helical" evidence="1">
    <location>
        <begin position="12"/>
        <end position="34"/>
    </location>
</feature>
<keyword evidence="1" id="KW-0472">Membrane</keyword>
<protein>
    <submittedName>
        <fullName evidence="2">Uncharacterized protein</fullName>
    </submittedName>
</protein>
<dbReference type="PANTHER" id="PTHR30469">
    <property type="entry name" value="MULTIDRUG RESISTANCE PROTEIN MDTA"/>
    <property type="match status" value="1"/>
</dbReference>
<dbReference type="Gene3D" id="2.40.50.100">
    <property type="match status" value="1"/>
</dbReference>
<evidence type="ECO:0000256" key="1">
    <source>
        <dbReference type="SAM" id="Phobius"/>
    </source>
</evidence>
<accession>A0A0F9IF02</accession>
<keyword evidence="1" id="KW-1133">Transmembrane helix</keyword>
<comment type="caution">
    <text evidence="2">The sequence shown here is derived from an EMBL/GenBank/DDBJ whole genome shotgun (WGS) entry which is preliminary data.</text>
</comment>
<dbReference type="GO" id="GO:1990281">
    <property type="term" value="C:efflux pump complex"/>
    <property type="evidence" value="ECO:0007669"/>
    <property type="project" value="TreeGrafter"/>
</dbReference>
<dbReference type="Gene3D" id="1.10.287.470">
    <property type="entry name" value="Helix hairpin bin"/>
    <property type="match status" value="1"/>
</dbReference>
<organism evidence="2">
    <name type="scientific">marine sediment metagenome</name>
    <dbReference type="NCBI Taxonomy" id="412755"/>
    <lineage>
        <taxon>unclassified sequences</taxon>
        <taxon>metagenomes</taxon>
        <taxon>ecological metagenomes</taxon>
    </lineage>
</organism>
<dbReference type="AlphaFoldDB" id="A0A0F9IF02"/>
<name>A0A0F9IF02_9ZZZZ</name>
<keyword evidence="1" id="KW-0812">Transmembrane</keyword>
<dbReference type="PANTHER" id="PTHR30469:SF20">
    <property type="entry name" value="EFFLUX RND TRANSPORTER PERIPLASMIC ADAPTOR SUBUNIT"/>
    <property type="match status" value="1"/>
</dbReference>
<dbReference type="SUPFAM" id="SSF111369">
    <property type="entry name" value="HlyD-like secretion proteins"/>
    <property type="match status" value="1"/>
</dbReference>
<evidence type="ECO:0000313" key="2">
    <source>
        <dbReference type="EMBL" id="KKL86002.1"/>
    </source>
</evidence>